<name>A0A8R7P810_TRIUA</name>
<accession>A0A8R7P810</accession>
<protein>
    <submittedName>
        <fullName evidence="2">Uncharacterized protein</fullName>
    </submittedName>
</protein>
<reference evidence="2" key="2">
    <citation type="submission" date="2018-03" db="EMBL/GenBank/DDBJ databases">
        <title>The Triticum urartu genome reveals the dynamic nature of wheat genome evolution.</title>
        <authorList>
            <person name="Ling H."/>
            <person name="Ma B."/>
            <person name="Shi X."/>
            <person name="Liu H."/>
            <person name="Dong L."/>
            <person name="Sun H."/>
            <person name="Cao Y."/>
            <person name="Gao Q."/>
            <person name="Zheng S."/>
            <person name="Li Y."/>
            <person name="Yu Y."/>
            <person name="Du H."/>
            <person name="Qi M."/>
            <person name="Li Y."/>
            <person name="Yu H."/>
            <person name="Cui Y."/>
            <person name="Wang N."/>
            <person name="Chen C."/>
            <person name="Wu H."/>
            <person name="Zhao Y."/>
            <person name="Zhang J."/>
            <person name="Li Y."/>
            <person name="Zhou W."/>
            <person name="Zhang B."/>
            <person name="Hu W."/>
            <person name="Eijk M."/>
            <person name="Tang J."/>
            <person name="Witsenboer H."/>
            <person name="Zhao S."/>
            <person name="Li Z."/>
            <person name="Zhang A."/>
            <person name="Wang D."/>
            <person name="Liang C."/>
        </authorList>
    </citation>
    <scope>NUCLEOTIDE SEQUENCE [LARGE SCALE GENOMIC DNA]</scope>
    <source>
        <strain evidence="2">cv. G1812</strain>
    </source>
</reference>
<feature type="region of interest" description="Disordered" evidence="1">
    <location>
        <begin position="1"/>
        <end position="26"/>
    </location>
</feature>
<reference evidence="2" key="3">
    <citation type="submission" date="2022-06" db="UniProtKB">
        <authorList>
            <consortium name="EnsemblPlants"/>
        </authorList>
    </citation>
    <scope>IDENTIFICATION</scope>
</reference>
<dbReference type="AlphaFoldDB" id="A0A8R7P810"/>
<dbReference type="EnsemblPlants" id="TuG1812G0100004598.01.T01">
    <property type="protein sequence ID" value="TuG1812G0100004598.01.T01.cds260341"/>
    <property type="gene ID" value="TuG1812G0100004598.01"/>
</dbReference>
<keyword evidence="3" id="KW-1185">Reference proteome</keyword>
<organism evidence="2 3">
    <name type="scientific">Triticum urartu</name>
    <name type="common">Red wild einkorn</name>
    <name type="synonym">Crithodium urartu</name>
    <dbReference type="NCBI Taxonomy" id="4572"/>
    <lineage>
        <taxon>Eukaryota</taxon>
        <taxon>Viridiplantae</taxon>
        <taxon>Streptophyta</taxon>
        <taxon>Embryophyta</taxon>
        <taxon>Tracheophyta</taxon>
        <taxon>Spermatophyta</taxon>
        <taxon>Magnoliopsida</taxon>
        <taxon>Liliopsida</taxon>
        <taxon>Poales</taxon>
        <taxon>Poaceae</taxon>
        <taxon>BOP clade</taxon>
        <taxon>Pooideae</taxon>
        <taxon>Triticodae</taxon>
        <taxon>Triticeae</taxon>
        <taxon>Triticinae</taxon>
        <taxon>Triticum</taxon>
    </lineage>
</organism>
<sequence length="68" mass="7632">TCASKKRGSHACNSRANAHGGGNEPKRIQMNRHQLHLENRGGAMAEAEWQWRRSGRLLVVVSQCCNYL</sequence>
<evidence type="ECO:0000313" key="2">
    <source>
        <dbReference type="EnsemblPlants" id="TuG1812G0100004598.01.T01.cds260341"/>
    </source>
</evidence>
<dbReference type="Proteomes" id="UP000015106">
    <property type="component" value="Chromosome 1"/>
</dbReference>
<evidence type="ECO:0000256" key="1">
    <source>
        <dbReference type="SAM" id="MobiDB-lite"/>
    </source>
</evidence>
<reference evidence="3" key="1">
    <citation type="journal article" date="2013" name="Nature">
        <title>Draft genome of the wheat A-genome progenitor Triticum urartu.</title>
        <authorList>
            <person name="Ling H.Q."/>
            <person name="Zhao S."/>
            <person name="Liu D."/>
            <person name="Wang J."/>
            <person name="Sun H."/>
            <person name="Zhang C."/>
            <person name="Fan H."/>
            <person name="Li D."/>
            <person name="Dong L."/>
            <person name="Tao Y."/>
            <person name="Gao C."/>
            <person name="Wu H."/>
            <person name="Li Y."/>
            <person name="Cui Y."/>
            <person name="Guo X."/>
            <person name="Zheng S."/>
            <person name="Wang B."/>
            <person name="Yu K."/>
            <person name="Liang Q."/>
            <person name="Yang W."/>
            <person name="Lou X."/>
            <person name="Chen J."/>
            <person name="Feng M."/>
            <person name="Jian J."/>
            <person name="Zhang X."/>
            <person name="Luo G."/>
            <person name="Jiang Y."/>
            <person name="Liu J."/>
            <person name="Wang Z."/>
            <person name="Sha Y."/>
            <person name="Zhang B."/>
            <person name="Wu H."/>
            <person name="Tang D."/>
            <person name="Shen Q."/>
            <person name="Xue P."/>
            <person name="Zou S."/>
            <person name="Wang X."/>
            <person name="Liu X."/>
            <person name="Wang F."/>
            <person name="Yang Y."/>
            <person name="An X."/>
            <person name="Dong Z."/>
            <person name="Zhang K."/>
            <person name="Zhang X."/>
            <person name="Luo M.C."/>
            <person name="Dvorak J."/>
            <person name="Tong Y."/>
            <person name="Wang J."/>
            <person name="Yang H."/>
            <person name="Li Z."/>
            <person name="Wang D."/>
            <person name="Zhang A."/>
            <person name="Wang J."/>
        </authorList>
    </citation>
    <scope>NUCLEOTIDE SEQUENCE</scope>
    <source>
        <strain evidence="3">cv. G1812</strain>
    </source>
</reference>
<proteinExistence type="predicted"/>
<evidence type="ECO:0000313" key="3">
    <source>
        <dbReference type="Proteomes" id="UP000015106"/>
    </source>
</evidence>
<dbReference type="Gramene" id="TuG1812G0100004598.01.T01">
    <property type="protein sequence ID" value="TuG1812G0100004598.01.T01.cds260341"/>
    <property type="gene ID" value="TuG1812G0100004598.01"/>
</dbReference>